<keyword evidence="3 6" id="KW-0713">Self-incompatibility</keyword>
<evidence type="ECO:0000256" key="6">
    <source>
        <dbReference type="RuleBase" id="RU367044"/>
    </source>
</evidence>
<sequence length="164" mass="19421">MSHHVLCTKRTLRASTVVEPLRTSFVIYFPATSLLPQQKLFVFGTTFACVYVPGFVLSIQNGIPDSTIKVHCKAKDTDIGEHYLSYNQEFHWRFCETYFHHTLYFCHFYWGSQEQVFDVFNTTMMYTCNKDKGDNNPCDWLVQSDGFYFYDFDKGSWGKQYDWR</sequence>
<name>A0AA38W8E4_9ASTR</name>
<organism evidence="8 9">
    <name type="scientific">Centaurea solstitialis</name>
    <name type="common">yellow star-thistle</name>
    <dbReference type="NCBI Taxonomy" id="347529"/>
    <lineage>
        <taxon>Eukaryota</taxon>
        <taxon>Viridiplantae</taxon>
        <taxon>Streptophyta</taxon>
        <taxon>Embryophyta</taxon>
        <taxon>Tracheophyta</taxon>
        <taxon>Spermatophyta</taxon>
        <taxon>Magnoliopsida</taxon>
        <taxon>eudicotyledons</taxon>
        <taxon>Gunneridae</taxon>
        <taxon>Pentapetalae</taxon>
        <taxon>asterids</taxon>
        <taxon>campanulids</taxon>
        <taxon>Asterales</taxon>
        <taxon>Asteraceae</taxon>
        <taxon>Carduoideae</taxon>
        <taxon>Cardueae</taxon>
        <taxon>Centaureinae</taxon>
        <taxon>Centaurea</taxon>
    </lineage>
</organism>
<keyword evidence="9" id="KW-1185">Reference proteome</keyword>
<dbReference type="EMBL" id="JARYMX010000007">
    <property type="protein sequence ID" value="KAJ9541054.1"/>
    <property type="molecule type" value="Genomic_DNA"/>
</dbReference>
<dbReference type="GO" id="GO:0005576">
    <property type="term" value="C:extracellular region"/>
    <property type="evidence" value="ECO:0007669"/>
    <property type="project" value="UniProtKB-SubCell"/>
</dbReference>
<evidence type="ECO:0000256" key="5">
    <source>
        <dbReference type="ARBA" id="ARBA00022729"/>
    </source>
</evidence>
<feature type="transmembrane region" description="Helical" evidence="7">
    <location>
        <begin position="40"/>
        <end position="59"/>
    </location>
</feature>
<evidence type="ECO:0000256" key="3">
    <source>
        <dbReference type="ARBA" id="ARBA00022471"/>
    </source>
</evidence>
<keyword evidence="5" id="KW-0732">Signal</keyword>
<dbReference type="InterPro" id="IPR010264">
    <property type="entry name" value="Self-incomp_S1"/>
</dbReference>
<keyword evidence="7" id="KW-0812">Transmembrane</keyword>
<dbReference type="PANTHER" id="PTHR31232">
    <property type="match status" value="1"/>
</dbReference>
<comment type="subcellular location">
    <subcellularLocation>
        <location evidence="1 6">Secreted</location>
    </subcellularLocation>
</comment>
<evidence type="ECO:0000256" key="1">
    <source>
        <dbReference type="ARBA" id="ARBA00004613"/>
    </source>
</evidence>
<evidence type="ECO:0000256" key="7">
    <source>
        <dbReference type="SAM" id="Phobius"/>
    </source>
</evidence>
<gene>
    <name evidence="8" type="ORF">OSB04_027560</name>
</gene>
<protein>
    <recommendedName>
        <fullName evidence="6">S-protein homolog</fullName>
    </recommendedName>
</protein>
<keyword evidence="4 6" id="KW-0964">Secreted</keyword>
<evidence type="ECO:0000313" key="8">
    <source>
        <dbReference type="EMBL" id="KAJ9541054.1"/>
    </source>
</evidence>
<comment type="caution">
    <text evidence="8">The sequence shown here is derived from an EMBL/GenBank/DDBJ whole genome shotgun (WGS) entry which is preliminary data.</text>
</comment>
<evidence type="ECO:0000256" key="2">
    <source>
        <dbReference type="ARBA" id="ARBA00005581"/>
    </source>
</evidence>
<evidence type="ECO:0000313" key="9">
    <source>
        <dbReference type="Proteomes" id="UP001172457"/>
    </source>
</evidence>
<keyword evidence="7" id="KW-0472">Membrane</keyword>
<evidence type="ECO:0000256" key="4">
    <source>
        <dbReference type="ARBA" id="ARBA00022525"/>
    </source>
</evidence>
<dbReference type="AlphaFoldDB" id="A0AA38W8E4"/>
<dbReference type="GO" id="GO:0060320">
    <property type="term" value="P:rejection of self pollen"/>
    <property type="evidence" value="ECO:0007669"/>
    <property type="project" value="UniProtKB-KW"/>
</dbReference>
<proteinExistence type="inferred from homology"/>
<comment type="similarity">
    <text evidence="2 6">Belongs to the plant self-incompatibility (S1) protein family.</text>
</comment>
<dbReference type="Pfam" id="PF05938">
    <property type="entry name" value="Self-incomp_S1"/>
    <property type="match status" value="1"/>
</dbReference>
<dbReference type="Proteomes" id="UP001172457">
    <property type="component" value="Chromosome 7"/>
</dbReference>
<dbReference type="PANTHER" id="PTHR31232:SF172">
    <property type="entry name" value="S-PROTEIN HOMOLOG"/>
    <property type="match status" value="1"/>
</dbReference>
<keyword evidence="7" id="KW-1133">Transmembrane helix</keyword>
<reference evidence="8" key="1">
    <citation type="submission" date="2023-03" db="EMBL/GenBank/DDBJ databases">
        <title>Chromosome-scale reference genome and RAD-based genetic map of yellow starthistle (Centaurea solstitialis) reveal putative structural variation and QTLs associated with invader traits.</title>
        <authorList>
            <person name="Reatini B."/>
            <person name="Cang F.A."/>
            <person name="Jiang Q."/>
            <person name="Mckibben M.T.W."/>
            <person name="Barker M.S."/>
            <person name="Rieseberg L.H."/>
            <person name="Dlugosch K.M."/>
        </authorList>
    </citation>
    <scope>NUCLEOTIDE SEQUENCE</scope>
    <source>
        <strain evidence="8">CAN-66</strain>
        <tissue evidence="8">Leaf</tissue>
    </source>
</reference>
<accession>A0AA38W8E4</accession>